<dbReference type="InterPro" id="IPR006321">
    <property type="entry name" value="PilT/PilU"/>
</dbReference>
<dbReference type="PANTHER" id="PTHR30486:SF12">
    <property type="entry name" value="TYPE IV PILUS ATPASE PILU"/>
    <property type="match status" value="1"/>
</dbReference>
<dbReference type="CDD" id="cd01131">
    <property type="entry name" value="PilT"/>
    <property type="match status" value="1"/>
</dbReference>
<dbReference type="InterPro" id="IPR027417">
    <property type="entry name" value="P-loop_NTPase"/>
</dbReference>
<evidence type="ECO:0000256" key="1">
    <source>
        <dbReference type="ARBA" id="ARBA00006611"/>
    </source>
</evidence>
<dbReference type="RefSeq" id="WP_377303453.1">
    <property type="nucleotide sequence ID" value="NZ_CP180191.1"/>
</dbReference>
<dbReference type="SUPFAM" id="SSF52540">
    <property type="entry name" value="P-loop containing nucleoside triphosphate hydrolases"/>
    <property type="match status" value="1"/>
</dbReference>
<dbReference type="PROSITE" id="PS00662">
    <property type="entry name" value="T2SP_E"/>
    <property type="match status" value="1"/>
</dbReference>
<dbReference type="Gene3D" id="3.30.450.90">
    <property type="match status" value="1"/>
</dbReference>
<dbReference type="PANTHER" id="PTHR30486">
    <property type="entry name" value="TWITCHING MOTILITY PROTEIN PILT"/>
    <property type="match status" value="1"/>
</dbReference>
<reference evidence="4" key="1">
    <citation type="journal article" date="2019" name="Int. J. Syst. Evol. Microbiol.">
        <title>The Global Catalogue of Microorganisms (GCM) 10K type strain sequencing project: providing services to taxonomists for standard genome sequencing and annotation.</title>
        <authorList>
            <consortium name="The Broad Institute Genomics Platform"/>
            <consortium name="The Broad Institute Genome Sequencing Center for Infectious Disease"/>
            <person name="Wu L."/>
            <person name="Ma J."/>
        </authorList>
    </citation>
    <scope>NUCLEOTIDE SEQUENCE [LARGE SCALE GENOMIC DNA]</scope>
    <source>
        <strain evidence="4">KCTC 52168</strain>
    </source>
</reference>
<gene>
    <name evidence="3" type="ORF">ACFOEN_09850</name>
</gene>
<evidence type="ECO:0000313" key="4">
    <source>
        <dbReference type="Proteomes" id="UP001595556"/>
    </source>
</evidence>
<evidence type="ECO:0000313" key="3">
    <source>
        <dbReference type="EMBL" id="MFC3147946.1"/>
    </source>
</evidence>
<accession>A0ABV7H5Y4</accession>
<dbReference type="Pfam" id="PF00437">
    <property type="entry name" value="T2SSE"/>
    <property type="match status" value="1"/>
</dbReference>
<organism evidence="3 4">
    <name type="scientific">Piscinibacterium candidicorallinum</name>
    <dbReference type="NCBI Taxonomy" id="1793872"/>
    <lineage>
        <taxon>Bacteria</taxon>
        <taxon>Pseudomonadati</taxon>
        <taxon>Pseudomonadota</taxon>
        <taxon>Betaproteobacteria</taxon>
        <taxon>Burkholderiales</taxon>
        <taxon>Piscinibacterium</taxon>
    </lineage>
</organism>
<dbReference type="EMBL" id="JBHRTI010000004">
    <property type="protein sequence ID" value="MFC3147946.1"/>
    <property type="molecule type" value="Genomic_DNA"/>
</dbReference>
<sequence>MEGDSRRAEARNYVHILLDDLVQRGGSDLYLTAGAAPRAKVRGITQALSSEALAPGECAHLAFALLTPQQHAQFEQDKELNFAYALPGGQRFRVNLHYQRGEVSLVARAVNSSIPSISALGLPAQVEKLALLERGLVLVVGATGSGKSTTMAAMINHRAAQRSGHILTVEDPIEYVFTHQASTVNQREVGTDTHSFSDALRNSMRQAPDTIVIGEIRDRDAMMQAITYAETGHLCLATLHANNANQAIKRVLNFFPETAHRQVLNDLSLNLKACISQRLLRGRQGQLVLACEVMMQSAYIADLIEKGAIDEIKAAMAKSTEVGMLTFDQCLHELWKTAKIDTETALSQADSRTDLGLKMKLG</sequence>
<protein>
    <submittedName>
        <fullName evidence="3">PilT/PilU family type 4a pilus ATPase</fullName>
    </submittedName>
</protein>
<dbReference type="InterPro" id="IPR050921">
    <property type="entry name" value="T4SS_GSP_E_ATPase"/>
</dbReference>
<feature type="domain" description="Bacterial type II secretion system protein E" evidence="2">
    <location>
        <begin position="204"/>
        <end position="218"/>
    </location>
</feature>
<dbReference type="NCBIfam" id="TIGR01420">
    <property type="entry name" value="pilT_fam"/>
    <property type="match status" value="1"/>
</dbReference>
<keyword evidence="4" id="KW-1185">Reference proteome</keyword>
<dbReference type="Gene3D" id="3.40.50.300">
    <property type="entry name" value="P-loop containing nucleotide triphosphate hydrolases"/>
    <property type="match status" value="1"/>
</dbReference>
<comment type="similarity">
    <text evidence="1">Belongs to the GSP E family.</text>
</comment>
<proteinExistence type="inferred from homology"/>
<comment type="caution">
    <text evidence="3">The sequence shown here is derived from an EMBL/GenBank/DDBJ whole genome shotgun (WGS) entry which is preliminary data.</text>
</comment>
<evidence type="ECO:0000259" key="2">
    <source>
        <dbReference type="PROSITE" id="PS00662"/>
    </source>
</evidence>
<dbReference type="Proteomes" id="UP001595556">
    <property type="component" value="Unassembled WGS sequence"/>
</dbReference>
<name>A0ABV7H5Y4_9BURK</name>
<dbReference type="InterPro" id="IPR001482">
    <property type="entry name" value="T2SS/T4SS_dom"/>
</dbReference>